<dbReference type="PANTHER" id="PTHR40788">
    <property type="entry name" value="CLR5 DOMAIN-CONTAINING PROTEIN-RELATED"/>
    <property type="match status" value="1"/>
</dbReference>
<dbReference type="EMBL" id="CP019474">
    <property type="protein sequence ID" value="UQC78920.1"/>
    <property type="molecule type" value="Genomic_DNA"/>
</dbReference>
<name>A0A9Q8WDQ7_9PEZI</name>
<dbReference type="PANTHER" id="PTHR40788:SF1">
    <property type="entry name" value="IPA PROTEIN"/>
    <property type="match status" value="1"/>
</dbReference>
<protein>
    <submittedName>
        <fullName evidence="2">Uncharacterized protein</fullName>
    </submittedName>
</protein>
<keyword evidence="3" id="KW-1185">Reference proteome</keyword>
<evidence type="ECO:0000313" key="2">
    <source>
        <dbReference type="EMBL" id="UQC78920.1"/>
    </source>
</evidence>
<feature type="compositionally biased region" description="Basic residues" evidence="1">
    <location>
        <begin position="593"/>
        <end position="605"/>
    </location>
</feature>
<feature type="compositionally biased region" description="Acidic residues" evidence="1">
    <location>
        <begin position="732"/>
        <end position="749"/>
    </location>
</feature>
<gene>
    <name evidence="2" type="ORF">CLUP02_04399</name>
</gene>
<dbReference type="RefSeq" id="XP_049140555.1">
    <property type="nucleotide sequence ID" value="XM_049283412.1"/>
</dbReference>
<feature type="compositionally biased region" description="Basic and acidic residues" evidence="1">
    <location>
        <begin position="718"/>
        <end position="731"/>
    </location>
</feature>
<dbReference type="Proteomes" id="UP000830671">
    <property type="component" value="Chromosome 2"/>
</dbReference>
<proteinExistence type="predicted"/>
<sequence length="933" mass="104450">MAFSLLAPMDQMAIIMDQLKEPDKSHICSVLPTKKFPNSLLTQTHRELARLYEAHGETVVAYWKGLDRPGREIVLRNSSMCPVLRSVQSPGAGFSHFLGPEWNHEDITNSDNNVFLDVLEHRATQSLTHQFTIGPNGTQGDCVFTCARFAEHLIPCLEHFDGDVMVFEDCEEYPRTADIVAYWEAIAGVRTDRHLWVPGPVGELIVARQMFWVEILHRALVTILTVLATDRKHPNCTCHEHDKGEVHGNEVLPQLTLTSDSGLRPFINFIKAEEDETILCLPERVPDASGHILSVGDLDRYVGACIFDPYYAAERDSNTSYYIRVLLCSIHIMDNSRKMAKRRDFLLQELSNVLHLKFLKLLECVKRWLQCGKAEKYFKRVPNTYDHLGSEVVVVKDRVIDSKNRKIYYGMQLCKPGLTHRHASFWLRKLAPYYKNKVPGVATMVPEGVEFSEFHTSINFSNLNLLVSFISDLDKQLRLPPVSDTKGQLYISRVKQLEVELATVKRNLDLRRIAPDIDRLAEPLVTSAAKDKVANAIEEKLGTSLANHYWNLVQSCVDNFPDLGHYENSRVNFDVCFPKSCQCESEKSAEPAKKKKRKPKKNKPKKVVEESDVLPELEEGHDAWVNDLNTPWLSKPDGDSSWDELATSVTGSRSLNEPELDLPGDGVSFNASQDPGDSESVLADAEPQASDPWANYPEASGRVSGAVTTPTEASFGESLHEDDQEHEGHNGDDDEQNENQRPDEDEQEIVEGPRNQDASLLHKPDTEDGPSTPSQEVVYVSARTATVMATMFDKSLHQGSLTWPEFIAAMVEVGFTADKKKGSAIAFVPLPREDGTSRWKQSIQFHITHGSASSRVEGYRSRFEESVMSRTGSRLVASLQSYKSYEDFIGQAPTADGHLDSGLIAPETEVTAANSHEAIEQLSSLPADSVQPN</sequence>
<evidence type="ECO:0000256" key="1">
    <source>
        <dbReference type="SAM" id="MobiDB-lite"/>
    </source>
</evidence>
<feature type="region of interest" description="Disordered" evidence="1">
    <location>
        <begin position="629"/>
        <end position="774"/>
    </location>
</feature>
<dbReference type="GeneID" id="73338422"/>
<dbReference type="AlphaFoldDB" id="A0A9Q8WDQ7"/>
<reference evidence="2" key="1">
    <citation type="journal article" date="2021" name="Mol. Plant Microbe Interact.">
        <title>Complete Genome Sequence of the Plant-Pathogenic Fungus Colletotrichum lupini.</title>
        <authorList>
            <person name="Baroncelli R."/>
            <person name="Pensec F."/>
            <person name="Da Lio D."/>
            <person name="Boufleur T."/>
            <person name="Vicente I."/>
            <person name="Sarrocco S."/>
            <person name="Picot A."/>
            <person name="Baraldi E."/>
            <person name="Sukno S."/>
            <person name="Thon M."/>
            <person name="Le Floch G."/>
        </authorList>
    </citation>
    <scope>NUCLEOTIDE SEQUENCE</scope>
    <source>
        <strain evidence="2">IMI 504893</strain>
    </source>
</reference>
<dbReference type="KEGG" id="clup:CLUP02_04399"/>
<organism evidence="2 3">
    <name type="scientific">Colletotrichum lupini</name>
    <dbReference type="NCBI Taxonomy" id="145971"/>
    <lineage>
        <taxon>Eukaryota</taxon>
        <taxon>Fungi</taxon>
        <taxon>Dikarya</taxon>
        <taxon>Ascomycota</taxon>
        <taxon>Pezizomycotina</taxon>
        <taxon>Sordariomycetes</taxon>
        <taxon>Hypocreomycetidae</taxon>
        <taxon>Glomerellales</taxon>
        <taxon>Glomerellaceae</taxon>
        <taxon>Colletotrichum</taxon>
        <taxon>Colletotrichum acutatum species complex</taxon>
    </lineage>
</organism>
<accession>A0A9Q8WDQ7</accession>
<evidence type="ECO:0000313" key="3">
    <source>
        <dbReference type="Proteomes" id="UP000830671"/>
    </source>
</evidence>
<feature type="region of interest" description="Disordered" evidence="1">
    <location>
        <begin position="587"/>
        <end position="614"/>
    </location>
</feature>